<comment type="caution">
    <text evidence="2">The sequence shown here is derived from an EMBL/GenBank/DDBJ whole genome shotgun (WGS) entry which is preliminary data.</text>
</comment>
<dbReference type="OrthoDB" id="285799at2"/>
<accession>A0A2S8GJD0</accession>
<dbReference type="InterPro" id="IPR025671">
    <property type="entry name" value="HXXEE"/>
</dbReference>
<feature type="transmembrane region" description="Helical" evidence="1">
    <location>
        <begin position="16"/>
        <end position="42"/>
    </location>
</feature>
<keyword evidence="1" id="KW-1133">Transmembrane helix</keyword>
<organism evidence="2 3">
    <name type="scientific">Blastopirellula marina</name>
    <dbReference type="NCBI Taxonomy" id="124"/>
    <lineage>
        <taxon>Bacteria</taxon>
        <taxon>Pseudomonadati</taxon>
        <taxon>Planctomycetota</taxon>
        <taxon>Planctomycetia</taxon>
        <taxon>Pirellulales</taxon>
        <taxon>Pirellulaceae</taxon>
        <taxon>Blastopirellula</taxon>
    </lineage>
</organism>
<feature type="transmembrane region" description="Helical" evidence="1">
    <location>
        <begin position="97"/>
        <end position="119"/>
    </location>
</feature>
<evidence type="ECO:0000313" key="2">
    <source>
        <dbReference type="EMBL" id="PQO44431.1"/>
    </source>
</evidence>
<evidence type="ECO:0000256" key="1">
    <source>
        <dbReference type="SAM" id="Phobius"/>
    </source>
</evidence>
<dbReference type="EMBL" id="PUHZ01000019">
    <property type="protein sequence ID" value="PQO44431.1"/>
    <property type="molecule type" value="Genomic_DNA"/>
</dbReference>
<protein>
    <submittedName>
        <fullName evidence="2">HXXEE domain-containing protein</fullName>
    </submittedName>
</protein>
<keyword evidence="1" id="KW-0812">Transmembrane</keyword>
<sequence length="202" mass="22327">MWNWLVRDWQWPSATLFAAVFLTAFLPLVALSAGLLLTLIYVQLPVYMLHQFEEHRGDRFRLYINRTIGHGKEALTPAATFWINSLGVWLVDLLALYLAWLIHPAAGLATGYLAVVNAVPHIGMAIRNRQYNPGLTTAVTLLLPIGLWCVIAVGSSASWQAHLVGLAVAIGVHVAIVVYVAKRLIRLKDQRATPSIMTPTRG</sequence>
<dbReference type="RefSeq" id="WP_105336957.1">
    <property type="nucleotide sequence ID" value="NZ_PUHZ01000019.1"/>
</dbReference>
<dbReference type="Pfam" id="PF13787">
    <property type="entry name" value="HXXEE"/>
    <property type="match status" value="1"/>
</dbReference>
<keyword evidence="1" id="KW-0472">Membrane</keyword>
<reference evidence="2 3" key="1">
    <citation type="submission" date="2018-02" db="EMBL/GenBank/DDBJ databases">
        <title>Comparative genomes isolates from brazilian mangrove.</title>
        <authorList>
            <person name="Araujo J.E."/>
            <person name="Taketani R.G."/>
            <person name="Silva M.C.P."/>
            <person name="Loureco M.V."/>
            <person name="Andreote F.D."/>
        </authorList>
    </citation>
    <scope>NUCLEOTIDE SEQUENCE [LARGE SCALE GENOMIC DNA]</scope>
    <source>
        <strain evidence="2 3">Nap-Phe MGV</strain>
    </source>
</reference>
<feature type="transmembrane region" description="Helical" evidence="1">
    <location>
        <begin position="159"/>
        <end position="181"/>
    </location>
</feature>
<dbReference type="AlphaFoldDB" id="A0A2S8GJD0"/>
<dbReference type="Proteomes" id="UP000237819">
    <property type="component" value="Unassembled WGS sequence"/>
</dbReference>
<name>A0A2S8GJD0_9BACT</name>
<feature type="transmembrane region" description="Helical" evidence="1">
    <location>
        <begin position="131"/>
        <end position="153"/>
    </location>
</feature>
<evidence type="ECO:0000313" key="3">
    <source>
        <dbReference type="Proteomes" id="UP000237819"/>
    </source>
</evidence>
<proteinExistence type="predicted"/>
<gene>
    <name evidence="2" type="ORF">C5Y93_18625</name>
</gene>